<gene>
    <name evidence="1" type="ORF">RFULGI_LOCUS9006</name>
</gene>
<dbReference type="EMBL" id="CAJVPZ010015308">
    <property type="protein sequence ID" value="CAG8665083.1"/>
    <property type="molecule type" value="Genomic_DNA"/>
</dbReference>
<protein>
    <submittedName>
        <fullName evidence="1">2191_t:CDS:1</fullName>
    </submittedName>
</protein>
<dbReference type="AlphaFoldDB" id="A0A9N9HCI7"/>
<organism evidence="1 2">
    <name type="scientific">Racocetra fulgida</name>
    <dbReference type="NCBI Taxonomy" id="60492"/>
    <lineage>
        <taxon>Eukaryota</taxon>
        <taxon>Fungi</taxon>
        <taxon>Fungi incertae sedis</taxon>
        <taxon>Mucoromycota</taxon>
        <taxon>Glomeromycotina</taxon>
        <taxon>Glomeromycetes</taxon>
        <taxon>Diversisporales</taxon>
        <taxon>Gigasporaceae</taxon>
        <taxon>Racocetra</taxon>
    </lineage>
</organism>
<name>A0A9N9HCI7_9GLOM</name>
<sequence length="203" mass="24405">MKDSSSIKKQFKNDTQILSSFYKKIIKRSHDVASDFKTSYKLFKINRPYLNKNNKELDKDVLILFKRKIKLLLDNVDDKLSESDKRGIKKLINKVIGNQTYSKKAELIFKQLLEDKCSEYNYEPVQLYCKVCKRYNDFDENDNYFSCNHLRRPIDIVEVFEFAQYLKEFCKDRQYHYEVVSHLFDNKDVSRLILYNLIDCVRS</sequence>
<comment type="caution">
    <text evidence="1">The sequence shown here is derived from an EMBL/GenBank/DDBJ whole genome shotgun (WGS) entry which is preliminary data.</text>
</comment>
<proteinExistence type="predicted"/>
<evidence type="ECO:0000313" key="2">
    <source>
        <dbReference type="Proteomes" id="UP000789396"/>
    </source>
</evidence>
<keyword evidence="2" id="KW-1185">Reference proteome</keyword>
<dbReference type="Proteomes" id="UP000789396">
    <property type="component" value="Unassembled WGS sequence"/>
</dbReference>
<accession>A0A9N9HCI7</accession>
<dbReference type="OrthoDB" id="2456484at2759"/>
<evidence type="ECO:0000313" key="1">
    <source>
        <dbReference type="EMBL" id="CAG8665083.1"/>
    </source>
</evidence>
<reference evidence="1" key="1">
    <citation type="submission" date="2021-06" db="EMBL/GenBank/DDBJ databases">
        <authorList>
            <person name="Kallberg Y."/>
            <person name="Tangrot J."/>
            <person name="Rosling A."/>
        </authorList>
    </citation>
    <scope>NUCLEOTIDE SEQUENCE</scope>
    <source>
        <strain evidence="1">IN212</strain>
    </source>
</reference>